<dbReference type="PANTHER" id="PTHR11079:SF162">
    <property type="entry name" value="RIBOFLAVIN BIOSYNTHESIS PROTEIN PYRD, CHLOROPLASTIC"/>
    <property type="match status" value="1"/>
</dbReference>
<evidence type="ECO:0000256" key="3">
    <source>
        <dbReference type="ARBA" id="ARBA00004910"/>
    </source>
</evidence>
<dbReference type="GO" id="GO:0008270">
    <property type="term" value="F:zinc ion binding"/>
    <property type="evidence" value="ECO:0007669"/>
    <property type="project" value="InterPro"/>
</dbReference>
<evidence type="ECO:0000313" key="16">
    <source>
        <dbReference type="EMBL" id="MBB4964625.1"/>
    </source>
</evidence>
<evidence type="ECO:0000313" key="17">
    <source>
        <dbReference type="Proteomes" id="UP000542674"/>
    </source>
</evidence>
<evidence type="ECO:0000256" key="8">
    <source>
        <dbReference type="ARBA" id="ARBA00019930"/>
    </source>
</evidence>
<dbReference type="NCBIfam" id="TIGR00326">
    <property type="entry name" value="eubact_ribD"/>
    <property type="match status" value="1"/>
</dbReference>
<comment type="catalytic activity">
    <reaction evidence="13">
        <text>5-amino-6-(5-phospho-D-ribitylamino)uracil + NADP(+) = 5-amino-6-(5-phospho-D-ribosylamino)uracil + NADPH + H(+)</text>
        <dbReference type="Rhea" id="RHEA:17845"/>
        <dbReference type="ChEBI" id="CHEBI:15378"/>
        <dbReference type="ChEBI" id="CHEBI:57783"/>
        <dbReference type="ChEBI" id="CHEBI:58349"/>
        <dbReference type="ChEBI" id="CHEBI:58421"/>
        <dbReference type="ChEBI" id="CHEBI:58453"/>
        <dbReference type="EC" id="1.1.1.193"/>
    </reaction>
</comment>
<dbReference type="SUPFAM" id="SSF53927">
    <property type="entry name" value="Cytidine deaminase-like"/>
    <property type="match status" value="1"/>
</dbReference>
<dbReference type="Gene3D" id="3.40.140.10">
    <property type="entry name" value="Cytidine Deaminase, domain 2"/>
    <property type="match status" value="1"/>
</dbReference>
<dbReference type="Pfam" id="PF00383">
    <property type="entry name" value="dCMP_cyt_deam_1"/>
    <property type="match status" value="1"/>
</dbReference>
<evidence type="ECO:0000256" key="11">
    <source>
        <dbReference type="ARBA" id="ARBA00022833"/>
    </source>
</evidence>
<dbReference type="InterPro" id="IPR024072">
    <property type="entry name" value="DHFR-like_dom_sf"/>
</dbReference>
<dbReference type="InterPro" id="IPR016193">
    <property type="entry name" value="Cytidine_deaminase-like"/>
</dbReference>
<evidence type="ECO:0000256" key="12">
    <source>
        <dbReference type="ARBA" id="ARBA00023268"/>
    </source>
</evidence>
<gene>
    <name evidence="16" type="ORF">F4559_001984</name>
</gene>
<dbReference type="EC" id="1.1.1.193" evidence="7"/>
<feature type="domain" description="CMP/dCMP-type deaminase" evidence="15">
    <location>
        <begin position="1"/>
        <end position="123"/>
    </location>
</feature>
<evidence type="ECO:0000256" key="13">
    <source>
        <dbReference type="ARBA" id="ARBA00049861"/>
    </source>
</evidence>
<dbReference type="PROSITE" id="PS51747">
    <property type="entry name" value="CYT_DCMP_DEAMINASES_2"/>
    <property type="match status" value="1"/>
</dbReference>
<evidence type="ECO:0000256" key="1">
    <source>
        <dbReference type="ARBA" id="ARBA00002151"/>
    </source>
</evidence>
<comment type="function">
    <text evidence="1">Converts 2,5-diamino-6-(ribosylamino)-4(3h)-pyrimidinone 5'-phosphate into 5-amino-6-(ribosylamino)-2,4(1h,3h)-pyrimidinedione 5'-phosphate.</text>
</comment>
<comment type="catalytic activity">
    <reaction evidence="14">
        <text>2,5-diamino-6-hydroxy-4-(5-phosphoribosylamino)-pyrimidine + H2O + H(+) = 5-amino-6-(5-phospho-D-ribosylamino)uracil + NH4(+)</text>
        <dbReference type="Rhea" id="RHEA:21868"/>
        <dbReference type="ChEBI" id="CHEBI:15377"/>
        <dbReference type="ChEBI" id="CHEBI:15378"/>
        <dbReference type="ChEBI" id="CHEBI:28938"/>
        <dbReference type="ChEBI" id="CHEBI:58453"/>
        <dbReference type="ChEBI" id="CHEBI:58614"/>
        <dbReference type="EC" id="3.5.4.26"/>
    </reaction>
</comment>
<evidence type="ECO:0000256" key="4">
    <source>
        <dbReference type="ARBA" id="ARBA00005259"/>
    </source>
</evidence>
<dbReference type="PROSITE" id="PS00903">
    <property type="entry name" value="CYT_DCMP_DEAMINASES_1"/>
    <property type="match status" value="1"/>
</dbReference>
<evidence type="ECO:0000256" key="9">
    <source>
        <dbReference type="ARBA" id="ARBA00022619"/>
    </source>
</evidence>
<dbReference type="InterPro" id="IPR002734">
    <property type="entry name" value="RibDG_C"/>
</dbReference>
<evidence type="ECO:0000256" key="5">
    <source>
        <dbReference type="ARBA" id="ARBA00007417"/>
    </source>
</evidence>
<keyword evidence="16" id="KW-0560">Oxidoreductase</keyword>
<dbReference type="InterPro" id="IPR004794">
    <property type="entry name" value="Eubact_RibD"/>
</dbReference>
<dbReference type="UniPathway" id="UPA00275">
    <property type="reaction ID" value="UER00401"/>
</dbReference>
<comment type="caution">
    <text evidence="16">The sequence shown here is derived from an EMBL/GenBank/DDBJ whole genome shotgun (WGS) entry which is preliminary data.</text>
</comment>
<reference evidence="16 17" key="1">
    <citation type="submission" date="2020-08" db="EMBL/GenBank/DDBJ databases">
        <title>Sequencing the genomes of 1000 actinobacteria strains.</title>
        <authorList>
            <person name="Klenk H.-P."/>
        </authorList>
    </citation>
    <scope>NUCLEOTIDE SEQUENCE [LARGE SCALE GENOMIC DNA]</scope>
    <source>
        <strain evidence="16 17">DSM 45084</strain>
    </source>
</reference>
<evidence type="ECO:0000256" key="2">
    <source>
        <dbReference type="ARBA" id="ARBA00004882"/>
    </source>
</evidence>
<dbReference type="PANTHER" id="PTHR11079">
    <property type="entry name" value="CYTOSINE DEAMINASE FAMILY MEMBER"/>
    <property type="match status" value="1"/>
</dbReference>
<evidence type="ECO:0000256" key="14">
    <source>
        <dbReference type="ARBA" id="ARBA00049886"/>
    </source>
</evidence>
<dbReference type="SUPFAM" id="SSF53597">
    <property type="entry name" value="Dihydrofolate reductase-like"/>
    <property type="match status" value="1"/>
</dbReference>
<organism evidence="16 17">
    <name type="scientific">Saccharothrix violaceirubra</name>
    <dbReference type="NCBI Taxonomy" id="413306"/>
    <lineage>
        <taxon>Bacteria</taxon>
        <taxon>Bacillati</taxon>
        <taxon>Actinomycetota</taxon>
        <taxon>Actinomycetes</taxon>
        <taxon>Pseudonocardiales</taxon>
        <taxon>Pseudonocardiaceae</taxon>
        <taxon>Saccharothrix</taxon>
    </lineage>
</organism>
<proteinExistence type="inferred from homology"/>
<dbReference type="Proteomes" id="UP000542674">
    <property type="component" value="Unassembled WGS sequence"/>
</dbReference>
<protein>
    <recommendedName>
        <fullName evidence="8">Riboflavin biosynthesis protein RibD</fullName>
        <ecNumber evidence="7">1.1.1.193</ecNumber>
        <ecNumber evidence="6">3.5.4.26</ecNumber>
    </recommendedName>
</protein>
<dbReference type="EMBL" id="JACHJS010000001">
    <property type="protein sequence ID" value="MBB4964625.1"/>
    <property type="molecule type" value="Genomic_DNA"/>
</dbReference>
<keyword evidence="9" id="KW-0686">Riboflavin biosynthesis</keyword>
<dbReference type="EC" id="3.5.4.26" evidence="6"/>
<dbReference type="CDD" id="cd01284">
    <property type="entry name" value="Riboflavin_deaminase-reductase"/>
    <property type="match status" value="1"/>
</dbReference>
<dbReference type="GO" id="GO:0008835">
    <property type="term" value="F:diaminohydroxyphosphoribosylaminopyrimidine deaminase activity"/>
    <property type="evidence" value="ECO:0007669"/>
    <property type="project" value="UniProtKB-EC"/>
</dbReference>
<sequence length="290" mass="29009">MNLADAMARAVEASAAVLGTTSPNPPVGCVVLDASGEPVGVGATRPPGGPHAEVVALREAGDRAVGGTAVVTLEPCAHHGRTPPCTDALLAAGVRRVVHAVSDPNPTAAGGADVLRAAGVEVESGFLAEVVGDGPLRAWLHFARTGRPHVTWYASDDAEKDEHIARADAIVSGMRTAPSSGTPGPYRPLRVDVGHPAHAHDVDAALAGRDVVDVVLVGGPTLAGAFAAAGRLDRVLAHLAPELLGDGRLVLSGTGVATAAGTVGPDAVGLVVERVTMSGPGLRVSAVPVR</sequence>
<comment type="pathway">
    <text evidence="3">Cofactor biosynthesis; riboflavin biosynthesis; 5-amino-6-(D-ribitylamino)uracil from GTP: step 3/4.</text>
</comment>
<comment type="pathway">
    <text evidence="2">Cofactor biosynthesis; riboflavin biosynthesis; 5-amino-6-(D-ribitylamino)uracil from GTP: step 2/4.</text>
</comment>
<comment type="similarity">
    <text evidence="4">In the N-terminal section; belongs to the cytidine and deoxycytidylate deaminase family.</text>
</comment>
<dbReference type="InterPro" id="IPR016192">
    <property type="entry name" value="APOBEC/CMP_deaminase_Zn-bd"/>
</dbReference>
<dbReference type="GO" id="GO:0008703">
    <property type="term" value="F:5-amino-6-(5-phosphoribosylamino)uracil reductase activity"/>
    <property type="evidence" value="ECO:0007669"/>
    <property type="project" value="UniProtKB-EC"/>
</dbReference>
<evidence type="ECO:0000259" key="15">
    <source>
        <dbReference type="PROSITE" id="PS51747"/>
    </source>
</evidence>
<keyword evidence="16" id="KW-0378">Hydrolase</keyword>
<evidence type="ECO:0000256" key="10">
    <source>
        <dbReference type="ARBA" id="ARBA00022723"/>
    </source>
</evidence>
<accession>A0A7W7WUT1</accession>
<evidence type="ECO:0000256" key="7">
    <source>
        <dbReference type="ARBA" id="ARBA00013173"/>
    </source>
</evidence>
<evidence type="ECO:0000256" key="6">
    <source>
        <dbReference type="ARBA" id="ARBA00012766"/>
    </source>
</evidence>
<dbReference type="Gene3D" id="3.40.430.10">
    <property type="entry name" value="Dihydrofolate Reductase, subunit A"/>
    <property type="match status" value="1"/>
</dbReference>
<comment type="similarity">
    <text evidence="5">In the C-terminal section; belongs to the HTP reductase family.</text>
</comment>
<keyword evidence="10" id="KW-0479">Metal-binding</keyword>
<keyword evidence="17" id="KW-1185">Reference proteome</keyword>
<keyword evidence="11" id="KW-0862">Zinc</keyword>
<dbReference type="GO" id="GO:0009231">
    <property type="term" value="P:riboflavin biosynthetic process"/>
    <property type="evidence" value="ECO:0007669"/>
    <property type="project" value="UniProtKB-UniPathway"/>
</dbReference>
<dbReference type="Pfam" id="PF01872">
    <property type="entry name" value="RibD_C"/>
    <property type="match status" value="1"/>
</dbReference>
<dbReference type="AlphaFoldDB" id="A0A7W7WUT1"/>
<keyword evidence="12" id="KW-0511">Multifunctional enzyme</keyword>
<dbReference type="InterPro" id="IPR002125">
    <property type="entry name" value="CMP_dCMP_dom"/>
</dbReference>
<name>A0A7W7WUT1_9PSEU</name>